<keyword evidence="1" id="KW-1133">Transmembrane helix</keyword>
<name>A0A6P6BFI2_DURZI</name>
<evidence type="ECO:0000313" key="4">
    <source>
        <dbReference type="RefSeq" id="XP_022775861.1"/>
    </source>
</evidence>
<dbReference type="Proteomes" id="UP000515121">
    <property type="component" value="Unplaced"/>
</dbReference>
<keyword evidence="3" id="KW-1185">Reference proteome</keyword>
<dbReference type="GeneID" id="111317697"/>
<dbReference type="RefSeq" id="XP_022775861.1">
    <property type="nucleotide sequence ID" value="XM_022920126.1"/>
</dbReference>
<reference evidence="4" key="1">
    <citation type="submission" date="2025-08" db="UniProtKB">
        <authorList>
            <consortium name="RefSeq"/>
        </authorList>
    </citation>
    <scope>IDENTIFICATION</scope>
    <source>
        <tissue evidence="4">Fruit stalk</tissue>
    </source>
</reference>
<gene>
    <name evidence="4" type="primary">LOC111317697</name>
</gene>
<keyword evidence="1" id="KW-0472">Membrane</keyword>
<feature type="transmembrane region" description="Helical" evidence="1">
    <location>
        <begin position="40"/>
        <end position="62"/>
    </location>
</feature>
<proteinExistence type="predicted"/>
<evidence type="ECO:0000313" key="3">
    <source>
        <dbReference type="Proteomes" id="UP000515121"/>
    </source>
</evidence>
<sequence length="222" mass="24335">MSDWGPVFVAVVLFVLLTPGLLFQVPGHHRCVEFGNFKTSGASILIHSLLYFGLICVFLLAIKVHLYIASVRVGQVIGSGSLIQWQMNSRGKVLLQLMCWKKLILRDLQDAMMTEIQASNAGVTSPNSDLPDSKKRIAPSQSSSIRFVKKLRSMADWGPVVIAVVLFVLLSPGLLFQLPGRNKVVEFGNMQTSGISVLVHAIIFFGLITIFLIAIGVHIYTG</sequence>
<feature type="transmembrane region" description="Helical" evidence="1">
    <location>
        <begin position="198"/>
        <end position="220"/>
    </location>
</feature>
<keyword evidence="2" id="KW-0732">Signal</keyword>
<protein>
    <submittedName>
        <fullName evidence="4">Uncharacterized protein LOC111317697</fullName>
    </submittedName>
</protein>
<keyword evidence="1" id="KW-0812">Transmembrane</keyword>
<organism evidence="3 4">
    <name type="scientific">Durio zibethinus</name>
    <name type="common">Durian</name>
    <dbReference type="NCBI Taxonomy" id="66656"/>
    <lineage>
        <taxon>Eukaryota</taxon>
        <taxon>Viridiplantae</taxon>
        <taxon>Streptophyta</taxon>
        <taxon>Embryophyta</taxon>
        <taxon>Tracheophyta</taxon>
        <taxon>Spermatophyta</taxon>
        <taxon>Magnoliopsida</taxon>
        <taxon>eudicotyledons</taxon>
        <taxon>Gunneridae</taxon>
        <taxon>Pentapetalae</taxon>
        <taxon>rosids</taxon>
        <taxon>malvids</taxon>
        <taxon>Malvales</taxon>
        <taxon>Malvaceae</taxon>
        <taxon>Helicteroideae</taxon>
        <taxon>Durio</taxon>
    </lineage>
</organism>
<accession>A0A6P6BFI2</accession>
<dbReference type="PANTHER" id="PTHR33128:SF9">
    <property type="entry name" value="PROTEIN, PUTATIVE-RELATED"/>
    <property type="match status" value="1"/>
</dbReference>
<feature type="chain" id="PRO_5027803598" evidence="2">
    <location>
        <begin position="23"/>
        <end position="222"/>
    </location>
</feature>
<evidence type="ECO:0000256" key="1">
    <source>
        <dbReference type="SAM" id="Phobius"/>
    </source>
</evidence>
<feature type="transmembrane region" description="Helical" evidence="1">
    <location>
        <begin position="157"/>
        <end position="178"/>
    </location>
</feature>
<dbReference type="OrthoDB" id="10487019at2759"/>
<evidence type="ECO:0000256" key="2">
    <source>
        <dbReference type="SAM" id="SignalP"/>
    </source>
</evidence>
<dbReference type="AlphaFoldDB" id="A0A6P6BFI2"/>
<feature type="signal peptide" evidence="2">
    <location>
        <begin position="1"/>
        <end position="22"/>
    </location>
</feature>
<dbReference type="InterPro" id="IPR021775">
    <property type="entry name" value="DUF3339"/>
</dbReference>
<dbReference type="KEGG" id="dzi:111317697"/>
<dbReference type="PANTHER" id="PTHR33128">
    <property type="entry name" value="OS05G0103400 PROTEIN"/>
    <property type="match status" value="1"/>
</dbReference>
<dbReference type="Pfam" id="PF11820">
    <property type="entry name" value="DUF3339"/>
    <property type="match status" value="2"/>
</dbReference>